<evidence type="ECO:0000313" key="4">
    <source>
        <dbReference type="Proteomes" id="UP000438699"/>
    </source>
</evidence>
<accession>A0A6N6N404</accession>
<dbReference type="Proteomes" id="UP000438699">
    <property type="component" value="Unassembled WGS sequence"/>
</dbReference>
<evidence type="ECO:0000256" key="2">
    <source>
        <dbReference type="SAM" id="SignalP"/>
    </source>
</evidence>
<reference evidence="3 4" key="1">
    <citation type="journal article" date="2017" name="Int. J. Syst. Evol. Microbiol.">
        <title>Desulfovibrio senegalensis sp. nov., a mesophilic sulfate reducer isolated from marine sediment.</title>
        <authorList>
            <person name="Thioye A."/>
            <person name="Gam Z.B.A."/>
            <person name="Mbengue M."/>
            <person name="Cayol J.L."/>
            <person name="Joseph-Bartoli M."/>
            <person name="Toure-Kane C."/>
            <person name="Labat M."/>
        </authorList>
    </citation>
    <scope>NUCLEOTIDE SEQUENCE [LARGE SCALE GENOMIC DNA]</scope>
    <source>
        <strain evidence="3 4">DSM 101509</strain>
    </source>
</reference>
<feature type="chain" id="PRO_5027037638" evidence="2">
    <location>
        <begin position="25"/>
        <end position="88"/>
    </location>
</feature>
<proteinExistence type="predicted"/>
<keyword evidence="2" id="KW-0732">Signal</keyword>
<gene>
    <name evidence="3" type="ORF">F8A88_01150</name>
</gene>
<feature type="compositionally biased region" description="Basic and acidic residues" evidence="1">
    <location>
        <begin position="77"/>
        <end position="88"/>
    </location>
</feature>
<feature type="region of interest" description="Disordered" evidence="1">
    <location>
        <begin position="28"/>
        <end position="52"/>
    </location>
</feature>
<protein>
    <submittedName>
        <fullName evidence="3">Uncharacterized protein</fullName>
    </submittedName>
</protein>
<comment type="caution">
    <text evidence="3">The sequence shown here is derived from an EMBL/GenBank/DDBJ whole genome shotgun (WGS) entry which is preliminary data.</text>
</comment>
<dbReference type="OrthoDB" id="5184628at2"/>
<evidence type="ECO:0000313" key="3">
    <source>
        <dbReference type="EMBL" id="KAB1442912.1"/>
    </source>
</evidence>
<organism evidence="3 4">
    <name type="scientific">Pseudodesulfovibrio senegalensis</name>
    <dbReference type="NCBI Taxonomy" id="1721087"/>
    <lineage>
        <taxon>Bacteria</taxon>
        <taxon>Pseudomonadati</taxon>
        <taxon>Thermodesulfobacteriota</taxon>
        <taxon>Desulfovibrionia</taxon>
        <taxon>Desulfovibrionales</taxon>
        <taxon>Desulfovibrionaceae</taxon>
    </lineage>
</organism>
<name>A0A6N6N404_9BACT</name>
<sequence length="88" mass="9381">MKRLLFTCLCATGLLVLSALCAAALEGKPPHLPDAGEERLPAADADNGKDRPMLIIRGKGGKILDVRGQGLSPDNSSRQDKAKPYPDR</sequence>
<keyword evidence="4" id="KW-1185">Reference proteome</keyword>
<dbReference type="RefSeq" id="WP_151149102.1">
    <property type="nucleotide sequence ID" value="NZ_WAIE01000001.1"/>
</dbReference>
<feature type="signal peptide" evidence="2">
    <location>
        <begin position="1"/>
        <end position="24"/>
    </location>
</feature>
<feature type="region of interest" description="Disordered" evidence="1">
    <location>
        <begin position="65"/>
        <end position="88"/>
    </location>
</feature>
<dbReference type="EMBL" id="WAIE01000001">
    <property type="protein sequence ID" value="KAB1442912.1"/>
    <property type="molecule type" value="Genomic_DNA"/>
</dbReference>
<dbReference type="AlphaFoldDB" id="A0A6N6N404"/>
<evidence type="ECO:0000256" key="1">
    <source>
        <dbReference type="SAM" id="MobiDB-lite"/>
    </source>
</evidence>